<sequence>MTIICCILNSFMKTLTGTITLDVEPNNTIQNVKAKIQDNEEVQLDDCWTLNDYNIQKESTFVQKKTYSFVKTLTVKTITLDVEYNEIQDKESIHQVIFAGKQLKGGRALSDLNVSSFFIFRKFAIFYLFVCLEYNYNYKYTYTVFKNLKNTVIAAVTSTITAIKCTCRQRVPQYQKRIISVQTITTASDDKKKSEDDSRKMEVKTIDIDSEKSELEFGKIEINIISLCEKLEQEIQHENKYEEIERKVHYDSIVAVGVKQRSKQPQHQQSAELASVQRLSVDNNANLPANGNQITQLLAICESADIENCQAIGRHAHDYDVQRNNTNHLITKANVLELLSPFIQIVRSPL</sequence>
<dbReference type="Proteomes" id="UP000023152">
    <property type="component" value="Unassembled WGS sequence"/>
</dbReference>
<dbReference type="EMBL" id="ASPP01035203">
    <property type="protein sequence ID" value="ETO02664.1"/>
    <property type="molecule type" value="Genomic_DNA"/>
</dbReference>
<feature type="signal peptide" evidence="1">
    <location>
        <begin position="1"/>
        <end position="17"/>
    </location>
</feature>
<dbReference type="InterPro" id="IPR029071">
    <property type="entry name" value="Ubiquitin-like_domsf"/>
</dbReference>
<feature type="chain" id="PRO_5004975445" evidence="1">
    <location>
        <begin position="18"/>
        <end position="350"/>
    </location>
</feature>
<dbReference type="InterPro" id="IPR050158">
    <property type="entry name" value="Ubiquitin_ubiquitin-like"/>
</dbReference>
<protein>
    <submittedName>
        <fullName evidence="2">Uncharacterized protein</fullName>
    </submittedName>
</protein>
<organism evidence="2 3">
    <name type="scientific">Reticulomyxa filosa</name>
    <dbReference type="NCBI Taxonomy" id="46433"/>
    <lineage>
        <taxon>Eukaryota</taxon>
        <taxon>Sar</taxon>
        <taxon>Rhizaria</taxon>
        <taxon>Retaria</taxon>
        <taxon>Foraminifera</taxon>
        <taxon>Monothalamids</taxon>
        <taxon>Reticulomyxidae</taxon>
        <taxon>Reticulomyxa</taxon>
    </lineage>
</organism>
<name>X6LM06_RETFI</name>
<keyword evidence="1" id="KW-0732">Signal</keyword>
<evidence type="ECO:0000313" key="2">
    <source>
        <dbReference type="EMBL" id="ETO02664.1"/>
    </source>
</evidence>
<dbReference type="PANTHER" id="PTHR10666">
    <property type="entry name" value="UBIQUITIN"/>
    <property type="match status" value="1"/>
</dbReference>
<proteinExistence type="predicted"/>
<accession>X6LM06</accession>
<dbReference type="SUPFAM" id="SSF54236">
    <property type="entry name" value="Ubiquitin-like"/>
    <property type="match status" value="1"/>
</dbReference>
<evidence type="ECO:0000256" key="1">
    <source>
        <dbReference type="SAM" id="SignalP"/>
    </source>
</evidence>
<keyword evidence="3" id="KW-1185">Reference proteome</keyword>
<comment type="caution">
    <text evidence="2">The sequence shown here is derived from an EMBL/GenBank/DDBJ whole genome shotgun (WGS) entry which is preliminary data.</text>
</comment>
<evidence type="ECO:0000313" key="3">
    <source>
        <dbReference type="Proteomes" id="UP000023152"/>
    </source>
</evidence>
<dbReference type="OrthoDB" id="428577at2759"/>
<dbReference type="Gene3D" id="3.10.20.90">
    <property type="entry name" value="Phosphatidylinositol 3-kinase Catalytic Subunit, Chain A, domain 1"/>
    <property type="match status" value="2"/>
</dbReference>
<dbReference type="AlphaFoldDB" id="X6LM06"/>
<gene>
    <name evidence="2" type="ORF">RFI_34754</name>
</gene>
<reference evidence="2 3" key="1">
    <citation type="journal article" date="2013" name="Curr. Biol.">
        <title>The Genome of the Foraminiferan Reticulomyxa filosa.</title>
        <authorList>
            <person name="Glockner G."/>
            <person name="Hulsmann N."/>
            <person name="Schleicher M."/>
            <person name="Noegel A.A."/>
            <person name="Eichinger L."/>
            <person name="Gallinger C."/>
            <person name="Pawlowski J."/>
            <person name="Sierra R."/>
            <person name="Euteneuer U."/>
            <person name="Pillet L."/>
            <person name="Moustafa A."/>
            <person name="Platzer M."/>
            <person name="Groth M."/>
            <person name="Szafranski K."/>
            <person name="Schliwa M."/>
        </authorList>
    </citation>
    <scope>NUCLEOTIDE SEQUENCE [LARGE SCALE GENOMIC DNA]</scope>
</reference>